<comment type="caution">
    <text evidence="2">The sequence shown here is derived from an EMBL/GenBank/DDBJ whole genome shotgun (WGS) entry which is preliminary data.</text>
</comment>
<keyword evidence="2" id="KW-0808">Transferase</keyword>
<accession>A0A1E8Q681</accession>
<dbReference type="InterPro" id="IPR016181">
    <property type="entry name" value="Acyl_CoA_acyltransferase"/>
</dbReference>
<dbReference type="Pfam" id="PF14542">
    <property type="entry name" value="Acetyltransf_CG"/>
    <property type="match status" value="1"/>
</dbReference>
<dbReference type="OrthoDB" id="5405911at2"/>
<dbReference type="AlphaFoldDB" id="A0A1E8Q681"/>
<keyword evidence="3" id="KW-1185">Reference proteome</keyword>
<evidence type="ECO:0000313" key="3">
    <source>
        <dbReference type="Proteomes" id="UP000178953"/>
    </source>
</evidence>
<proteinExistence type="predicted"/>
<dbReference type="PROSITE" id="PS51729">
    <property type="entry name" value="GNAT_YJDJ"/>
    <property type="match status" value="1"/>
</dbReference>
<dbReference type="InterPro" id="IPR031165">
    <property type="entry name" value="GNAT_YJDJ"/>
</dbReference>
<evidence type="ECO:0000313" key="2">
    <source>
        <dbReference type="EMBL" id="OFJ54098.1"/>
    </source>
</evidence>
<dbReference type="RefSeq" id="WP_070352668.1">
    <property type="nucleotide sequence ID" value="NZ_CP043474.1"/>
</dbReference>
<dbReference type="PANTHER" id="PTHR31435:SF10">
    <property type="entry name" value="BSR4717 PROTEIN"/>
    <property type="match status" value="1"/>
</dbReference>
<name>A0A1E8Q681_9MYCO</name>
<dbReference type="SUPFAM" id="SSF55729">
    <property type="entry name" value="Acyl-CoA N-acyltransferases (Nat)"/>
    <property type="match status" value="1"/>
</dbReference>
<sequence length="100" mass="10810">MNPVTDKTGAPATVTAEPGRFTIAVEGRTVGLADYVDRGGRRIFPHTEIEPAFEGRGLGTILVAEALRATKEEGLRIVPTCSMVAHYVDKHPEYADLTDD</sequence>
<evidence type="ECO:0000259" key="1">
    <source>
        <dbReference type="PROSITE" id="PS51729"/>
    </source>
</evidence>
<dbReference type="PANTHER" id="PTHR31435">
    <property type="entry name" value="PROTEIN NATD1"/>
    <property type="match status" value="1"/>
</dbReference>
<dbReference type="GO" id="GO:0016740">
    <property type="term" value="F:transferase activity"/>
    <property type="evidence" value="ECO:0007669"/>
    <property type="project" value="UniProtKB-KW"/>
</dbReference>
<gene>
    <name evidence="2" type="ORF">BEL07_08560</name>
</gene>
<protein>
    <submittedName>
        <fullName evidence="2">GNAT family N-acetyltransferase</fullName>
    </submittedName>
</protein>
<feature type="domain" description="N-acetyltransferase" evidence="1">
    <location>
        <begin position="13"/>
        <end position="99"/>
    </location>
</feature>
<dbReference type="CDD" id="cd04301">
    <property type="entry name" value="NAT_SF"/>
    <property type="match status" value="1"/>
</dbReference>
<dbReference type="InterPro" id="IPR045057">
    <property type="entry name" value="Gcn5-rel_NAT"/>
</dbReference>
<dbReference type="Proteomes" id="UP000178953">
    <property type="component" value="Unassembled WGS sequence"/>
</dbReference>
<organism evidence="2 3">
    <name type="scientific">Mycolicibacterium grossiae</name>
    <dbReference type="NCBI Taxonomy" id="1552759"/>
    <lineage>
        <taxon>Bacteria</taxon>
        <taxon>Bacillati</taxon>
        <taxon>Actinomycetota</taxon>
        <taxon>Actinomycetes</taxon>
        <taxon>Mycobacteriales</taxon>
        <taxon>Mycobacteriaceae</taxon>
        <taxon>Mycolicibacterium</taxon>
    </lineage>
</organism>
<reference evidence="2 3" key="1">
    <citation type="submission" date="2016-09" db="EMBL/GenBank/DDBJ databases">
        <title>genome sequence of Mycobacterium sp. 739 SCH.</title>
        <authorList>
            <person name="Greninger A.L."/>
            <person name="Qin X."/>
            <person name="Jerome K."/>
            <person name="Vora S."/>
            <person name="Quinn K."/>
        </authorList>
    </citation>
    <scope>NUCLEOTIDE SEQUENCE [LARGE SCALE GENOMIC DNA]</scope>
    <source>
        <strain evidence="2 3">SCH</strain>
    </source>
</reference>
<dbReference type="Gene3D" id="3.40.630.30">
    <property type="match status" value="1"/>
</dbReference>
<dbReference type="EMBL" id="MCHX01000016">
    <property type="protein sequence ID" value="OFJ54098.1"/>
    <property type="molecule type" value="Genomic_DNA"/>
</dbReference>